<dbReference type="Proteomes" id="UP000593576">
    <property type="component" value="Unassembled WGS sequence"/>
</dbReference>
<keyword evidence="2" id="KW-1185">Reference proteome</keyword>
<reference evidence="1 2" key="1">
    <citation type="journal article" date="2019" name="Genome Biol. Evol.">
        <title>Insights into the evolution of the New World diploid cottons (Gossypium, subgenus Houzingenia) based on genome sequencing.</title>
        <authorList>
            <person name="Grover C.E."/>
            <person name="Arick M.A. 2nd"/>
            <person name="Thrash A."/>
            <person name="Conover J.L."/>
            <person name="Sanders W.S."/>
            <person name="Peterson D.G."/>
            <person name="Frelichowski J.E."/>
            <person name="Scheffler J.A."/>
            <person name="Scheffler B.E."/>
            <person name="Wendel J.F."/>
        </authorList>
    </citation>
    <scope>NUCLEOTIDE SEQUENCE [LARGE SCALE GENOMIC DNA]</scope>
    <source>
        <strain evidence="1">1</strain>
        <tissue evidence="1">Leaf</tissue>
    </source>
</reference>
<dbReference type="OrthoDB" id="981154at2759"/>
<accession>A0A7J9N0T3</accession>
<gene>
    <name evidence="1" type="ORF">Goshw_021163</name>
</gene>
<proteinExistence type="predicted"/>
<organism evidence="1 2">
    <name type="scientific">Gossypium schwendimanii</name>
    <name type="common">Cotton</name>
    <dbReference type="NCBI Taxonomy" id="34291"/>
    <lineage>
        <taxon>Eukaryota</taxon>
        <taxon>Viridiplantae</taxon>
        <taxon>Streptophyta</taxon>
        <taxon>Embryophyta</taxon>
        <taxon>Tracheophyta</taxon>
        <taxon>Spermatophyta</taxon>
        <taxon>Magnoliopsida</taxon>
        <taxon>eudicotyledons</taxon>
        <taxon>Gunneridae</taxon>
        <taxon>Pentapetalae</taxon>
        <taxon>rosids</taxon>
        <taxon>malvids</taxon>
        <taxon>Malvales</taxon>
        <taxon>Malvaceae</taxon>
        <taxon>Malvoideae</taxon>
        <taxon>Gossypium</taxon>
    </lineage>
</organism>
<comment type="caution">
    <text evidence="1">The sequence shown here is derived from an EMBL/GenBank/DDBJ whole genome shotgun (WGS) entry which is preliminary data.</text>
</comment>
<protein>
    <submittedName>
        <fullName evidence="1">Uncharacterized protein</fullName>
    </submittedName>
</protein>
<dbReference type="AlphaFoldDB" id="A0A7J9N0T3"/>
<name>A0A7J9N0T3_GOSSC</name>
<evidence type="ECO:0000313" key="1">
    <source>
        <dbReference type="EMBL" id="MBA0876209.1"/>
    </source>
</evidence>
<sequence>MGTVSLFIFTSLSGPHIYIPTHNENHSAS</sequence>
<evidence type="ECO:0000313" key="2">
    <source>
        <dbReference type="Proteomes" id="UP000593576"/>
    </source>
</evidence>
<dbReference type="EMBL" id="JABFAF010264016">
    <property type="protein sequence ID" value="MBA0876209.1"/>
    <property type="molecule type" value="Genomic_DNA"/>
</dbReference>